<dbReference type="GO" id="GO:0005524">
    <property type="term" value="F:ATP binding"/>
    <property type="evidence" value="ECO:0007669"/>
    <property type="project" value="UniProtKB-KW"/>
</dbReference>
<feature type="domain" description="CobQ/CobB/MinD/ParA nucleotide binding" evidence="3">
    <location>
        <begin position="12"/>
        <end position="275"/>
    </location>
</feature>
<gene>
    <name evidence="4" type="ORF">ENV52_08890</name>
</gene>
<dbReference type="InterPro" id="IPR050625">
    <property type="entry name" value="ParA/MinD_ATPase"/>
</dbReference>
<evidence type="ECO:0000313" key="4">
    <source>
        <dbReference type="EMBL" id="HHS29801.1"/>
    </source>
</evidence>
<protein>
    <recommendedName>
        <fullName evidence="3">CobQ/CobB/MinD/ParA nucleotide binding domain-containing protein</fullName>
    </recommendedName>
</protein>
<sequence length="319" mass="34808">MLNQSSVKLWSVGGGKGGVGKSIITLGLGVCLAEMGKKVILIDGDLGGANLHTLLGVRFPEVSLEDFLLRRVTRLEDTVIPTQINNISLISGADDILGAANPTYSQKLRLVQQIEELPADFILLDLGAGTSFNTLDLFNHSSGKIAVLTGMVTSLQNVYGFIKSALFRKLSREFAGDHETATLIYQMGSKEGDGNLQSIQDLVNHIETISPERAARLHQVLDDFHLYLVVNMVKNDQDLKSVQIIKSVCADFLSLHPQMLGHLPFDPAVEYAINQMSPQALFQKKNQAGSALKQISRAFLFSSRLTRAIPPQLKPAPAY</sequence>
<dbReference type="SUPFAM" id="SSF52540">
    <property type="entry name" value="P-loop containing nucleoside triphosphate hydrolases"/>
    <property type="match status" value="1"/>
</dbReference>
<name>A0A7V6DQ34_9BACT</name>
<evidence type="ECO:0000256" key="2">
    <source>
        <dbReference type="ARBA" id="ARBA00022840"/>
    </source>
</evidence>
<dbReference type="PANTHER" id="PTHR43384">
    <property type="entry name" value="SEPTUM SITE-DETERMINING PROTEIN MIND HOMOLOG, CHLOROPLASTIC-RELATED"/>
    <property type="match status" value="1"/>
</dbReference>
<reference evidence="4" key="1">
    <citation type="journal article" date="2020" name="mSystems">
        <title>Genome- and Community-Level Interaction Insights into Carbon Utilization and Element Cycling Functions of Hydrothermarchaeota in Hydrothermal Sediment.</title>
        <authorList>
            <person name="Zhou Z."/>
            <person name="Liu Y."/>
            <person name="Xu W."/>
            <person name="Pan J."/>
            <person name="Luo Z.H."/>
            <person name="Li M."/>
        </authorList>
    </citation>
    <scope>NUCLEOTIDE SEQUENCE [LARGE SCALE GENOMIC DNA]</scope>
    <source>
        <strain evidence="4">SpSt-767</strain>
    </source>
</reference>
<dbReference type="GO" id="GO:0005829">
    <property type="term" value="C:cytosol"/>
    <property type="evidence" value="ECO:0007669"/>
    <property type="project" value="TreeGrafter"/>
</dbReference>
<keyword evidence="1" id="KW-0547">Nucleotide-binding</keyword>
<dbReference type="Gene3D" id="3.40.50.300">
    <property type="entry name" value="P-loop containing nucleotide triphosphate hydrolases"/>
    <property type="match status" value="1"/>
</dbReference>
<dbReference type="InterPro" id="IPR002586">
    <property type="entry name" value="CobQ/CobB/MinD/ParA_Nub-bd_dom"/>
</dbReference>
<comment type="caution">
    <text evidence="4">The sequence shown here is derived from an EMBL/GenBank/DDBJ whole genome shotgun (WGS) entry which is preliminary data.</text>
</comment>
<dbReference type="EMBL" id="DTGR01000141">
    <property type="protein sequence ID" value="HHS29801.1"/>
    <property type="molecule type" value="Genomic_DNA"/>
</dbReference>
<proteinExistence type="predicted"/>
<evidence type="ECO:0000256" key="1">
    <source>
        <dbReference type="ARBA" id="ARBA00022741"/>
    </source>
</evidence>
<dbReference type="Pfam" id="PF01656">
    <property type="entry name" value="CbiA"/>
    <property type="match status" value="1"/>
</dbReference>
<organism evidence="4">
    <name type="scientific">Desulfobacca acetoxidans</name>
    <dbReference type="NCBI Taxonomy" id="60893"/>
    <lineage>
        <taxon>Bacteria</taxon>
        <taxon>Pseudomonadati</taxon>
        <taxon>Thermodesulfobacteriota</taxon>
        <taxon>Desulfobaccia</taxon>
        <taxon>Desulfobaccales</taxon>
        <taxon>Desulfobaccaceae</taxon>
        <taxon>Desulfobacca</taxon>
    </lineage>
</organism>
<dbReference type="GO" id="GO:0016887">
    <property type="term" value="F:ATP hydrolysis activity"/>
    <property type="evidence" value="ECO:0007669"/>
    <property type="project" value="TreeGrafter"/>
</dbReference>
<keyword evidence="2" id="KW-0067">ATP-binding</keyword>
<dbReference type="PANTHER" id="PTHR43384:SF4">
    <property type="entry name" value="CELLULOSE BIOSYNTHESIS PROTEIN BCSQ-RELATED"/>
    <property type="match status" value="1"/>
</dbReference>
<dbReference type="AlphaFoldDB" id="A0A7V6DQ34"/>
<dbReference type="InterPro" id="IPR027417">
    <property type="entry name" value="P-loop_NTPase"/>
</dbReference>
<dbReference type="GO" id="GO:0051782">
    <property type="term" value="P:negative regulation of cell division"/>
    <property type="evidence" value="ECO:0007669"/>
    <property type="project" value="TreeGrafter"/>
</dbReference>
<accession>A0A7V6DQ34</accession>
<evidence type="ECO:0000259" key="3">
    <source>
        <dbReference type="Pfam" id="PF01656"/>
    </source>
</evidence>
<dbReference type="GO" id="GO:0009898">
    <property type="term" value="C:cytoplasmic side of plasma membrane"/>
    <property type="evidence" value="ECO:0007669"/>
    <property type="project" value="TreeGrafter"/>
</dbReference>